<dbReference type="HOGENOM" id="CLU_096212_0_0_1"/>
<gene>
    <name evidence="2" type="ORF">CAPTEDRAFT_180041</name>
</gene>
<dbReference type="InterPro" id="IPR037354">
    <property type="entry name" value="Commd2"/>
</dbReference>
<dbReference type="PROSITE" id="PS51269">
    <property type="entry name" value="COMM"/>
    <property type="match status" value="1"/>
</dbReference>
<dbReference type="OrthoDB" id="10257479at2759"/>
<evidence type="ECO:0000313" key="3">
    <source>
        <dbReference type="EnsemblMetazoa" id="CapteP180041"/>
    </source>
</evidence>
<dbReference type="CDD" id="cd04750">
    <property type="entry name" value="Commd2"/>
    <property type="match status" value="1"/>
</dbReference>
<evidence type="ECO:0000259" key="1">
    <source>
        <dbReference type="PROSITE" id="PS51269"/>
    </source>
</evidence>
<dbReference type="EMBL" id="KB308479">
    <property type="protein sequence ID" value="ELT97761.1"/>
    <property type="molecule type" value="Genomic_DNA"/>
</dbReference>
<dbReference type="STRING" id="283909.R7U272"/>
<keyword evidence="4" id="KW-1185">Reference proteome</keyword>
<dbReference type="InterPro" id="IPR017920">
    <property type="entry name" value="COMM"/>
</dbReference>
<dbReference type="EMBL" id="AMQN01002123">
    <property type="status" value="NOT_ANNOTATED_CDS"/>
    <property type="molecule type" value="Genomic_DNA"/>
</dbReference>
<reference evidence="3" key="3">
    <citation type="submission" date="2015-06" db="UniProtKB">
        <authorList>
            <consortium name="EnsemblMetazoa"/>
        </authorList>
    </citation>
    <scope>IDENTIFICATION</scope>
</reference>
<proteinExistence type="predicted"/>
<dbReference type="Proteomes" id="UP000014760">
    <property type="component" value="Unassembled WGS sequence"/>
</dbReference>
<sequence>MIVALNEEHKQHLSFLSSVSADVVREFCQIAVEFMKKEPNQKAYNSASQKLGVEADTVRHAVEGLIHLFTSLTAQMVSEQDLTTTLLPLAMPEEVSEVIKEYYLSESAEIRSILTHMSVDVAHYHDLQWRLDVKVASRTLRQQTDPIITLKLKTKNGDEIQSQVLQTDPVNLLHLTSTLEDALNELKTPHCRRILRNL</sequence>
<dbReference type="FunCoup" id="R7U272">
    <property type="interactions" value="449"/>
</dbReference>
<protein>
    <recommendedName>
        <fullName evidence="1">COMM domain-containing protein</fullName>
    </recommendedName>
</protein>
<dbReference type="EnsemblMetazoa" id="CapteT180041">
    <property type="protein sequence ID" value="CapteP180041"/>
    <property type="gene ID" value="CapteG180041"/>
</dbReference>
<reference evidence="2 4" key="2">
    <citation type="journal article" date="2013" name="Nature">
        <title>Insights into bilaterian evolution from three spiralian genomes.</title>
        <authorList>
            <person name="Simakov O."/>
            <person name="Marletaz F."/>
            <person name="Cho S.J."/>
            <person name="Edsinger-Gonzales E."/>
            <person name="Havlak P."/>
            <person name="Hellsten U."/>
            <person name="Kuo D.H."/>
            <person name="Larsson T."/>
            <person name="Lv J."/>
            <person name="Arendt D."/>
            <person name="Savage R."/>
            <person name="Osoegawa K."/>
            <person name="de Jong P."/>
            <person name="Grimwood J."/>
            <person name="Chapman J.A."/>
            <person name="Shapiro H."/>
            <person name="Aerts A."/>
            <person name="Otillar R.P."/>
            <person name="Terry A.Y."/>
            <person name="Boore J.L."/>
            <person name="Grigoriev I.V."/>
            <person name="Lindberg D.R."/>
            <person name="Seaver E.C."/>
            <person name="Weisblat D.A."/>
            <person name="Putnam N.H."/>
            <person name="Rokhsar D.S."/>
        </authorList>
    </citation>
    <scope>NUCLEOTIDE SEQUENCE</scope>
    <source>
        <strain evidence="2 4">I ESC-2004</strain>
    </source>
</reference>
<dbReference type="OMA" id="NGDHNTQ"/>
<dbReference type="PANTHER" id="PTHR15857">
    <property type="entry name" value="COMM DOMAIN CONTAINING PROTEIN 2"/>
    <property type="match status" value="1"/>
</dbReference>
<reference evidence="4" key="1">
    <citation type="submission" date="2012-12" db="EMBL/GenBank/DDBJ databases">
        <authorList>
            <person name="Hellsten U."/>
            <person name="Grimwood J."/>
            <person name="Chapman J.A."/>
            <person name="Shapiro H."/>
            <person name="Aerts A."/>
            <person name="Otillar R.P."/>
            <person name="Terry A.Y."/>
            <person name="Boore J.L."/>
            <person name="Simakov O."/>
            <person name="Marletaz F."/>
            <person name="Cho S.-J."/>
            <person name="Edsinger-Gonzales E."/>
            <person name="Havlak P."/>
            <person name="Kuo D.-H."/>
            <person name="Larsson T."/>
            <person name="Lv J."/>
            <person name="Arendt D."/>
            <person name="Savage R."/>
            <person name="Osoegawa K."/>
            <person name="de Jong P."/>
            <person name="Lindberg D.R."/>
            <person name="Seaver E.C."/>
            <person name="Weisblat D.A."/>
            <person name="Putnam N.H."/>
            <person name="Grigoriev I.V."/>
            <person name="Rokhsar D.S."/>
        </authorList>
    </citation>
    <scope>NUCLEOTIDE SEQUENCE</scope>
    <source>
        <strain evidence="4">I ESC-2004</strain>
    </source>
</reference>
<dbReference type="Pfam" id="PF21672">
    <property type="entry name" value="COMM_HN"/>
    <property type="match status" value="1"/>
</dbReference>
<name>R7U272_CAPTE</name>
<feature type="domain" description="COMM" evidence="1">
    <location>
        <begin position="123"/>
        <end position="190"/>
    </location>
</feature>
<dbReference type="PANTHER" id="PTHR15857:SF0">
    <property type="entry name" value="COMM DOMAIN-CONTAINING PROTEIN 2"/>
    <property type="match status" value="1"/>
</dbReference>
<evidence type="ECO:0000313" key="4">
    <source>
        <dbReference type="Proteomes" id="UP000014760"/>
    </source>
</evidence>
<accession>R7U272</accession>
<organism evidence="2">
    <name type="scientific">Capitella teleta</name>
    <name type="common">Polychaete worm</name>
    <dbReference type="NCBI Taxonomy" id="283909"/>
    <lineage>
        <taxon>Eukaryota</taxon>
        <taxon>Metazoa</taxon>
        <taxon>Spiralia</taxon>
        <taxon>Lophotrochozoa</taxon>
        <taxon>Annelida</taxon>
        <taxon>Polychaeta</taxon>
        <taxon>Sedentaria</taxon>
        <taxon>Scolecida</taxon>
        <taxon>Capitellidae</taxon>
        <taxon>Capitella</taxon>
    </lineage>
</organism>
<dbReference type="AlphaFoldDB" id="R7U272"/>
<evidence type="ECO:0000313" key="2">
    <source>
        <dbReference type="EMBL" id="ELT97761.1"/>
    </source>
</evidence>
<dbReference type="Pfam" id="PF07258">
    <property type="entry name" value="COMM_domain"/>
    <property type="match status" value="1"/>
</dbReference>